<dbReference type="AlphaFoldDB" id="A0A2A4WWD6"/>
<comment type="caution">
    <text evidence="2">The sequence shown here is derived from an EMBL/GenBank/DDBJ whole genome shotgun (WGS) entry which is preliminary data.</text>
</comment>
<organism evidence="2 3">
    <name type="scientific">SAR86 cluster bacterium</name>
    <dbReference type="NCBI Taxonomy" id="2030880"/>
    <lineage>
        <taxon>Bacteria</taxon>
        <taxon>Pseudomonadati</taxon>
        <taxon>Pseudomonadota</taxon>
        <taxon>Gammaproteobacteria</taxon>
        <taxon>SAR86 cluster</taxon>
    </lineage>
</organism>
<name>A0A2A4WWD6_9GAMM</name>
<reference evidence="3" key="1">
    <citation type="submission" date="2017-08" db="EMBL/GenBank/DDBJ databases">
        <title>A dynamic microbial community with high functional redundancy inhabits the cold, oxic subseafloor aquifer.</title>
        <authorList>
            <person name="Tully B.J."/>
            <person name="Wheat C.G."/>
            <person name="Glazer B.T."/>
            <person name="Huber J.A."/>
        </authorList>
    </citation>
    <scope>NUCLEOTIDE SEQUENCE [LARGE SCALE GENOMIC DNA]</scope>
</reference>
<dbReference type="Proteomes" id="UP000218767">
    <property type="component" value="Unassembled WGS sequence"/>
</dbReference>
<protein>
    <submittedName>
        <fullName evidence="2">Uncharacterized protein</fullName>
    </submittedName>
</protein>
<sequence>MQEDHSVLSETNHSAHGPECNDPQMGCCMIEMSVGINDPPSDNDSSIASHSKPAPHKLQEQQDSDHPVLAYYDLAESFDSRRVVFLVESLEPFLPYAPPPLYKSTERYRI</sequence>
<evidence type="ECO:0000313" key="2">
    <source>
        <dbReference type="EMBL" id="PCI74762.1"/>
    </source>
</evidence>
<gene>
    <name evidence="2" type="ORF">COB20_14600</name>
</gene>
<evidence type="ECO:0000256" key="1">
    <source>
        <dbReference type="SAM" id="MobiDB-lite"/>
    </source>
</evidence>
<feature type="region of interest" description="Disordered" evidence="1">
    <location>
        <begin position="1"/>
        <end position="65"/>
    </location>
</feature>
<accession>A0A2A4WWD6</accession>
<proteinExistence type="predicted"/>
<evidence type="ECO:0000313" key="3">
    <source>
        <dbReference type="Proteomes" id="UP000218767"/>
    </source>
</evidence>
<dbReference type="EMBL" id="NVUL01000094">
    <property type="protein sequence ID" value="PCI74762.1"/>
    <property type="molecule type" value="Genomic_DNA"/>
</dbReference>
<feature type="compositionally biased region" description="Polar residues" evidence="1">
    <location>
        <begin position="40"/>
        <end position="49"/>
    </location>
</feature>